<comment type="caution">
    <text evidence="2">The sequence shown here is derived from an EMBL/GenBank/DDBJ whole genome shotgun (WGS) entry which is preliminary data.</text>
</comment>
<proteinExistence type="predicted"/>
<evidence type="ECO:0000313" key="3">
    <source>
        <dbReference type="Proteomes" id="UP001152888"/>
    </source>
</evidence>
<dbReference type="OrthoDB" id="8881252at2759"/>
<dbReference type="PROSITE" id="PS50088">
    <property type="entry name" value="ANK_REPEAT"/>
    <property type="match status" value="1"/>
</dbReference>
<sequence length="54" mass="6010">MLAASGNHLECIQILLKCGADPNILDKDSHSCLFRALSMDFAIFIRSCNNIEKK</sequence>
<evidence type="ECO:0008006" key="4">
    <source>
        <dbReference type="Google" id="ProtNLM"/>
    </source>
</evidence>
<dbReference type="Gene3D" id="1.25.40.20">
    <property type="entry name" value="Ankyrin repeat-containing domain"/>
    <property type="match status" value="1"/>
</dbReference>
<name>A0A9P0M0G4_ACAOB</name>
<dbReference type="Proteomes" id="UP001152888">
    <property type="component" value="Unassembled WGS sequence"/>
</dbReference>
<keyword evidence="1" id="KW-0040">ANK repeat</keyword>
<dbReference type="EMBL" id="CAKOFQ010007707">
    <property type="protein sequence ID" value="CAH2006778.1"/>
    <property type="molecule type" value="Genomic_DNA"/>
</dbReference>
<feature type="repeat" description="ANK" evidence="1">
    <location>
        <begin position="1"/>
        <end position="27"/>
    </location>
</feature>
<reference evidence="2" key="1">
    <citation type="submission" date="2022-03" db="EMBL/GenBank/DDBJ databases">
        <authorList>
            <person name="Sayadi A."/>
        </authorList>
    </citation>
    <scope>NUCLEOTIDE SEQUENCE</scope>
</reference>
<dbReference type="InterPro" id="IPR036770">
    <property type="entry name" value="Ankyrin_rpt-contain_sf"/>
</dbReference>
<evidence type="ECO:0000256" key="1">
    <source>
        <dbReference type="PROSITE-ProRule" id="PRU00023"/>
    </source>
</evidence>
<dbReference type="SUPFAM" id="SSF48403">
    <property type="entry name" value="Ankyrin repeat"/>
    <property type="match status" value="1"/>
</dbReference>
<dbReference type="InterPro" id="IPR002110">
    <property type="entry name" value="Ankyrin_rpt"/>
</dbReference>
<gene>
    <name evidence="2" type="ORF">ACAOBT_LOCUS29293</name>
</gene>
<evidence type="ECO:0000313" key="2">
    <source>
        <dbReference type="EMBL" id="CAH2006778.1"/>
    </source>
</evidence>
<organism evidence="2 3">
    <name type="scientific">Acanthoscelides obtectus</name>
    <name type="common">Bean weevil</name>
    <name type="synonym">Bruchus obtectus</name>
    <dbReference type="NCBI Taxonomy" id="200917"/>
    <lineage>
        <taxon>Eukaryota</taxon>
        <taxon>Metazoa</taxon>
        <taxon>Ecdysozoa</taxon>
        <taxon>Arthropoda</taxon>
        <taxon>Hexapoda</taxon>
        <taxon>Insecta</taxon>
        <taxon>Pterygota</taxon>
        <taxon>Neoptera</taxon>
        <taxon>Endopterygota</taxon>
        <taxon>Coleoptera</taxon>
        <taxon>Polyphaga</taxon>
        <taxon>Cucujiformia</taxon>
        <taxon>Chrysomeloidea</taxon>
        <taxon>Chrysomelidae</taxon>
        <taxon>Bruchinae</taxon>
        <taxon>Bruchini</taxon>
        <taxon>Acanthoscelides</taxon>
    </lineage>
</organism>
<protein>
    <recommendedName>
        <fullName evidence="4">ANK_REP_REGION domain-containing protein</fullName>
    </recommendedName>
</protein>
<dbReference type="Pfam" id="PF00023">
    <property type="entry name" value="Ank"/>
    <property type="match status" value="1"/>
</dbReference>
<keyword evidence="3" id="KW-1185">Reference proteome</keyword>
<dbReference type="AlphaFoldDB" id="A0A9P0M0G4"/>
<accession>A0A9P0M0G4</accession>